<comment type="caution">
    <text evidence="3">The sequence shown here is derived from an EMBL/GenBank/DDBJ whole genome shotgun (WGS) entry which is preliminary data.</text>
</comment>
<accession>A0AA40B117</accession>
<proteinExistence type="predicted"/>
<feature type="chain" id="PRO_5041382766" evidence="2">
    <location>
        <begin position="17"/>
        <end position="257"/>
    </location>
</feature>
<feature type="region of interest" description="Disordered" evidence="1">
    <location>
        <begin position="19"/>
        <end position="42"/>
    </location>
</feature>
<feature type="signal peptide" evidence="2">
    <location>
        <begin position="1"/>
        <end position="16"/>
    </location>
</feature>
<organism evidence="3 4">
    <name type="scientific">Lasiosphaeris hirsuta</name>
    <dbReference type="NCBI Taxonomy" id="260670"/>
    <lineage>
        <taxon>Eukaryota</taxon>
        <taxon>Fungi</taxon>
        <taxon>Dikarya</taxon>
        <taxon>Ascomycota</taxon>
        <taxon>Pezizomycotina</taxon>
        <taxon>Sordariomycetes</taxon>
        <taxon>Sordariomycetidae</taxon>
        <taxon>Sordariales</taxon>
        <taxon>Lasiosphaeriaceae</taxon>
        <taxon>Lasiosphaeris</taxon>
    </lineage>
</organism>
<evidence type="ECO:0000313" key="4">
    <source>
        <dbReference type="Proteomes" id="UP001172102"/>
    </source>
</evidence>
<protein>
    <submittedName>
        <fullName evidence="3">Uncharacterized protein</fullName>
    </submittedName>
</protein>
<gene>
    <name evidence="3" type="ORF">B0H67DRAFT_137924</name>
</gene>
<feature type="compositionally biased region" description="Basic and acidic residues" evidence="1">
    <location>
        <begin position="25"/>
        <end position="39"/>
    </location>
</feature>
<sequence>MLVSFSHFIAVIAISANKSANTSDKQTRRDRDGVDHTIPPEEGSQLLTTRRVAWADPAVVALGLENIPSRRASPGAEKVYKGGVQDLKSRTTFSMLTKVSHHQESESQGTRPRLGHWHGLQVFNFDLALAGCFCLFCLLPQVNIRGTVKKLSNFRGFVTLSTSLSCPSCLVCIPRFYVCFPFISQVHLSHSPSHLRSKTQLDLDRVLSRSSDFPHSCLPSQLTPPPPLLSHRCYQARNKCRNSAPSKESADRVLTCQ</sequence>
<evidence type="ECO:0000256" key="1">
    <source>
        <dbReference type="SAM" id="MobiDB-lite"/>
    </source>
</evidence>
<dbReference type="AlphaFoldDB" id="A0AA40B117"/>
<dbReference type="Proteomes" id="UP001172102">
    <property type="component" value="Unassembled WGS sequence"/>
</dbReference>
<keyword evidence="4" id="KW-1185">Reference proteome</keyword>
<keyword evidence="2" id="KW-0732">Signal</keyword>
<evidence type="ECO:0000256" key="2">
    <source>
        <dbReference type="SAM" id="SignalP"/>
    </source>
</evidence>
<evidence type="ECO:0000313" key="3">
    <source>
        <dbReference type="EMBL" id="KAK0725713.1"/>
    </source>
</evidence>
<dbReference type="EMBL" id="JAUKUA010000002">
    <property type="protein sequence ID" value="KAK0725713.1"/>
    <property type="molecule type" value="Genomic_DNA"/>
</dbReference>
<reference evidence="3" key="1">
    <citation type="submission" date="2023-06" db="EMBL/GenBank/DDBJ databases">
        <title>Genome-scale phylogeny and comparative genomics of the fungal order Sordariales.</title>
        <authorList>
            <consortium name="Lawrence Berkeley National Laboratory"/>
            <person name="Hensen N."/>
            <person name="Bonometti L."/>
            <person name="Westerberg I."/>
            <person name="Brannstrom I.O."/>
            <person name="Guillou S."/>
            <person name="Cros-Aarteil S."/>
            <person name="Calhoun S."/>
            <person name="Haridas S."/>
            <person name="Kuo A."/>
            <person name="Mondo S."/>
            <person name="Pangilinan J."/>
            <person name="Riley R."/>
            <person name="Labutti K."/>
            <person name="Andreopoulos B."/>
            <person name="Lipzen A."/>
            <person name="Chen C."/>
            <person name="Yanf M."/>
            <person name="Daum C."/>
            <person name="Ng V."/>
            <person name="Clum A."/>
            <person name="Steindorff A."/>
            <person name="Ohm R."/>
            <person name="Martin F."/>
            <person name="Silar P."/>
            <person name="Natvig D."/>
            <person name="Lalanne C."/>
            <person name="Gautier V."/>
            <person name="Ament-Velasquez S.L."/>
            <person name="Kruys A."/>
            <person name="Hutchinson M.I."/>
            <person name="Powell A.J."/>
            <person name="Barry K."/>
            <person name="Miller A.N."/>
            <person name="Grigoriev I.V."/>
            <person name="Debuchy R."/>
            <person name="Gladieux P."/>
            <person name="Thoren M.H."/>
            <person name="Johannesson H."/>
        </authorList>
    </citation>
    <scope>NUCLEOTIDE SEQUENCE</scope>
    <source>
        <strain evidence="3">SMH4607-1</strain>
    </source>
</reference>
<name>A0AA40B117_9PEZI</name>